<evidence type="ECO:0000313" key="10">
    <source>
        <dbReference type="Proteomes" id="UP001158045"/>
    </source>
</evidence>
<reference evidence="9 10" key="1">
    <citation type="submission" date="2023-04" db="EMBL/GenBank/DDBJ databases">
        <title>Fusibacter bizertensis strain WBS, isolated from littoral bottom sediments of the Arctic seas - biochemical and genomic analysis.</title>
        <authorList>
            <person name="Brioukhanov A.L."/>
        </authorList>
    </citation>
    <scope>NUCLEOTIDE SEQUENCE [LARGE SCALE GENOMIC DNA]</scope>
    <source>
        <strain evidence="9 10">WBS</strain>
    </source>
</reference>
<dbReference type="Proteomes" id="UP001158045">
    <property type="component" value="Unassembled WGS sequence"/>
</dbReference>
<evidence type="ECO:0000256" key="2">
    <source>
        <dbReference type="ARBA" id="ARBA00009142"/>
    </source>
</evidence>
<sequence>MSFVIVSLIILVSAIVQGATSFGFSLLALPLLGYFYNLKIIVPTLVIFSIVLNLIILLRLRLVPKFKELAILAFFAICFIPVGVNVLIFVDEILLKRIVGLLLIIISVIMFKGITIKLKHKTFSYMIAGILSGILNGAVSLSGPPIVVLLASDQKNKNEFRASLTFLFLLLNVVTIFLFANKGLFENKEIINMLFLLPVMIMGTFVGIYLGNKIDEQKFKKIVLILLMIMGILNLF</sequence>
<evidence type="ECO:0000256" key="4">
    <source>
        <dbReference type="ARBA" id="ARBA00022475"/>
    </source>
</evidence>
<keyword evidence="4 8" id="KW-1003">Cell membrane</keyword>
<feature type="transmembrane region" description="Helical" evidence="8">
    <location>
        <begin position="94"/>
        <end position="111"/>
    </location>
</feature>
<feature type="transmembrane region" description="Helical" evidence="8">
    <location>
        <begin position="34"/>
        <end position="57"/>
    </location>
</feature>
<keyword evidence="10" id="KW-1185">Reference proteome</keyword>
<dbReference type="EMBL" id="JARYZI010000005">
    <property type="protein sequence ID" value="MDH8678345.1"/>
    <property type="molecule type" value="Genomic_DNA"/>
</dbReference>
<comment type="caution">
    <text evidence="9">The sequence shown here is derived from an EMBL/GenBank/DDBJ whole genome shotgun (WGS) entry which is preliminary data.</text>
</comment>
<dbReference type="PANTHER" id="PTHR30269">
    <property type="entry name" value="TRANSMEMBRANE PROTEIN YFCA"/>
    <property type="match status" value="1"/>
</dbReference>
<keyword evidence="3" id="KW-0813">Transport</keyword>
<feature type="transmembrane region" description="Helical" evidence="8">
    <location>
        <begin position="193"/>
        <end position="212"/>
    </location>
</feature>
<dbReference type="PANTHER" id="PTHR30269:SF37">
    <property type="entry name" value="MEMBRANE TRANSPORTER PROTEIN"/>
    <property type="match status" value="1"/>
</dbReference>
<evidence type="ECO:0000313" key="9">
    <source>
        <dbReference type="EMBL" id="MDH8678345.1"/>
    </source>
</evidence>
<evidence type="ECO:0000256" key="3">
    <source>
        <dbReference type="ARBA" id="ARBA00022448"/>
    </source>
</evidence>
<evidence type="ECO:0000256" key="6">
    <source>
        <dbReference type="ARBA" id="ARBA00022989"/>
    </source>
</evidence>
<dbReference type="InterPro" id="IPR052017">
    <property type="entry name" value="TSUP"/>
</dbReference>
<evidence type="ECO:0000256" key="8">
    <source>
        <dbReference type="RuleBase" id="RU363041"/>
    </source>
</evidence>
<evidence type="ECO:0000256" key="5">
    <source>
        <dbReference type="ARBA" id="ARBA00022692"/>
    </source>
</evidence>
<keyword evidence="7 8" id="KW-0472">Membrane</keyword>
<dbReference type="Pfam" id="PF01925">
    <property type="entry name" value="TauE"/>
    <property type="match status" value="1"/>
</dbReference>
<proteinExistence type="inferred from homology"/>
<accession>A0ABT6ND47</accession>
<feature type="transmembrane region" description="Helical" evidence="8">
    <location>
        <begin position="123"/>
        <end position="142"/>
    </location>
</feature>
<feature type="transmembrane region" description="Helical" evidence="8">
    <location>
        <begin position="162"/>
        <end position="181"/>
    </location>
</feature>
<name>A0ABT6ND47_9FIRM</name>
<comment type="subcellular location">
    <subcellularLocation>
        <location evidence="1 8">Cell membrane</location>
        <topology evidence="1 8">Multi-pass membrane protein</topology>
    </subcellularLocation>
</comment>
<dbReference type="InterPro" id="IPR002781">
    <property type="entry name" value="TM_pro_TauE-like"/>
</dbReference>
<dbReference type="RefSeq" id="WP_281094187.1">
    <property type="nucleotide sequence ID" value="NZ_JARYZI010000005.1"/>
</dbReference>
<feature type="transmembrane region" description="Helical" evidence="8">
    <location>
        <begin position="69"/>
        <end position="88"/>
    </location>
</feature>
<evidence type="ECO:0000256" key="1">
    <source>
        <dbReference type="ARBA" id="ARBA00004651"/>
    </source>
</evidence>
<gene>
    <name evidence="9" type="ORF">QE109_09320</name>
</gene>
<evidence type="ECO:0000256" key="7">
    <source>
        <dbReference type="ARBA" id="ARBA00023136"/>
    </source>
</evidence>
<comment type="similarity">
    <text evidence="2 8">Belongs to the 4-toluene sulfonate uptake permease (TSUP) (TC 2.A.102) family.</text>
</comment>
<keyword evidence="5 8" id="KW-0812">Transmembrane</keyword>
<protein>
    <recommendedName>
        <fullName evidence="8">Probable membrane transporter protein</fullName>
    </recommendedName>
</protein>
<organism evidence="9 10">
    <name type="scientific">Fusibacter bizertensis</name>
    <dbReference type="NCBI Taxonomy" id="1488331"/>
    <lineage>
        <taxon>Bacteria</taxon>
        <taxon>Bacillati</taxon>
        <taxon>Bacillota</taxon>
        <taxon>Clostridia</taxon>
        <taxon>Eubacteriales</taxon>
        <taxon>Eubacteriales Family XII. Incertae Sedis</taxon>
        <taxon>Fusibacter</taxon>
    </lineage>
</organism>
<keyword evidence="6 8" id="KW-1133">Transmembrane helix</keyword>